<dbReference type="CDD" id="cd00593">
    <property type="entry name" value="RIBOc"/>
    <property type="match status" value="1"/>
</dbReference>
<dbReference type="CDD" id="cd10845">
    <property type="entry name" value="DSRM_RNAse_III_family"/>
    <property type="match status" value="1"/>
</dbReference>
<keyword evidence="8" id="KW-0819">tRNA processing</keyword>
<comment type="similarity">
    <text evidence="2">Belongs to the ribonuclease III family.</text>
</comment>
<reference evidence="11 12" key="1">
    <citation type="submission" date="2018-05" db="EMBL/GenBank/DDBJ databases">
        <title>Brumimicrobium oceani sp. nov., isolated from coastal sediment.</title>
        <authorList>
            <person name="Kou Y."/>
        </authorList>
    </citation>
    <scope>NUCLEOTIDE SEQUENCE [LARGE SCALE GENOMIC DNA]</scope>
    <source>
        <strain evidence="11 12">C305</strain>
    </source>
</reference>
<feature type="active site" evidence="8">
    <location>
        <position position="135"/>
    </location>
</feature>
<keyword evidence="4 8" id="KW-0540">Nuclease</keyword>
<dbReference type="GO" id="GO:0046872">
    <property type="term" value="F:metal ion binding"/>
    <property type="evidence" value="ECO:0007669"/>
    <property type="project" value="UniProtKB-KW"/>
</dbReference>
<dbReference type="SMART" id="SM00535">
    <property type="entry name" value="RIBOc"/>
    <property type="match status" value="1"/>
</dbReference>
<gene>
    <name evidence="8 11" type="primary">rnc</name>
    <name evidence="11" type="ORF">DIT68_10940</name>
</gene>
<evidence type="ECO:0000259" key="10">
    <source>
        <dbReference type="PROSITE" id="PS50142"/>
    </source>
</evidence>
<dbReference type="Gene3D" id="1.10.1520.10">
    <property type="entry name" value="Ribonuclease III domain"/>
    <property type="match status" value="1"/>
</dbReference>
<protein>
    <recommendedName>
        <fullName evidence="8">Ribonuclease 3</fullName>
        <ecNumber evidence="8">3.1.26.3</ecNumber>
    </recommendedName>
    <alternativeName>
        <fullName evidence="8">Ribonuclease III</fullName>
        <shortName evidence="8">RNase III</shortName>
    </alternativeName>
</protein>
<dbReference type="Proteomes" id="UP000245370">
    <property type="component" value="Unassembled WGS sequence"/>
</dbReference>
<feature type="domain" description="RNase III" evidence="10">
    <location>
        <begin position="23"/>
        <end position="146"/>
    </location>
</feature>
<keyword evidence="5 8" id="KW-0255">Endonuclease</keyword>
<evidence type="ECO:0000256" key="6">
    <source>
        <dbReference type="ARBA" id="ARBA00022801"/>
    </source>
</evidence>
<evidence type="ECO:0000256" key="2">
    <source>
        <dbReference type="ARBA" id="ARBA00010183"/>
    </source>
</evidence>
<comment type="subunit">
    <text evidence="8">Homodimer.</text>
</comment>
<feature type="domain" description="DRBM" evidence="9">
    <location>
        <begin position="174"/>
        <end position="242"/>
    </location>
</feature>
<keyword evidence="3 8" id="KW-0507">mRNA processing</keyword>
<evidence type="ECO:0000256" key="7">
    <source>
        <dbReference type="ARBA" id="ARBA00022884"/>
    </source>
</evidence>
<keyword evidence="7 8" id="KW-0694">RNA-binding</keyword>
<dbReference type="InterPro" id="IPR011907">
    <property type="entry name" value="RNase_III"/>
</dbReference>
<dbReference type="InterPro" id="IPR014720">
    <property type="entry name" value="dsRBD_dom"/>
</dbReference>
<evidence type="ECO:0000256" key="1">
    <source>
        <dbReference type="ARBA" id="ARBA00000109"/>
    </source>
</evidence>
<dbReference type="GO" id="GO:0010468">
    <property type="term" value="P:regulation of gene expression"/>
    <property type="evidence" value="ECO:0007669"/>
    <property type="project" value="TreeGrafter"/>
</dbReference>
<organism evidence="11 12">
    <name type="scientific">Brumimicrobium oceani</name>
    <dbReference type="NCBI Taxonomy" id="2100725"/>
    <lineage>
        <taxon>Bacteria</taxon>
        <taxon>Pseudomonadati</taxon>
        <taxon>Bacteroidota</taxon>
        <taxon>Flavobacteriia</taxon>
        <taxon>Flavobacteriales</taxon>
        <taxon>Crocinitomicaceae</taxon>
        <taxon>Brumimicrobium</taxon>
    </lineage>
</organism>
<dbReference type="AlphaFoldDB" id="A0A2U2XBH2"/>
<dbReference type="Pfam" id="PF14622">
    <property type="entry name" value="Ribonucleas_3_3"/>
    <property type="match status" value="1"/>
</dbReference>
<dbReference type="GO" id="GO:0003725">
    <property type="term" value="F:double-stranded RNA binding"/>
    <property type="evidence" value="ECO:0007669"/>
    <property type="project" value="TreeGrafter"/>
</dbReference>
<keyword evidence="12" id="KW-1185">Reference proteome</keyword>
<dbReference type="PANTHER" id="PTHR11207:SF0">
    <property type="entry name" value="RIBONUCLEASE 3"/>
    <property type="match status" value="1"/>
</dbReference>
<dbReference type="HAMAP" id="MF_00104">
    <property type="entry name" value="RNase_III"/>
    <property type="match status" value="1"/>
</dbReference>
<keyword evidence="8" id="KW-0479">Metal-binding</keyword>
<dbReference type="PANTHER" id="PTHR11207">
    <property type="entry name" value="RIBONUCLEASE III"/>
    <property type="match status" value="1"/>
</dbReference>
<dbReference type="EMBL" id="QFRJ01000008">
    <property type="protein sequence ID" value="PWH85144.1"/>
    <property type="molecule type" value="Genomic_DNA"/>
</dbReference>
<keyword evidence="8" id="KW-0698">rRNA processing</keyword>
<feature type="active site" evidence="8">
    <location>
        <position position="67"/>
    </location>
</feature>
<comment type="function">
    <text evidence="8">Digests double-stranded RNA. Involved in the processing of primary rRNA transcript to yield the immediate precursors to the large and small rRNAs (23S and 16S). Processes some mRNAs, and tRNAs when they are encoded in the rRNA operon. Processes pre-crRNA and tracrRNA of type II CRISPR loci if present in the organism.</text>
</comment>
<dbReference type="InterPro" id="IPR000999">
    <property type="entry name" value="RNase_III_dom"/>
</dbReference>
<dbReference type="GO" id="GO:0006397">
    <property type="term" value="P:mRNA processing"/>
    <property type="evidence" value="ECO:0007669"/>
    <property type="project" value="UniProtKB-UniRule"/>
</dbReference>
<dbReference type="PROSITE" id="PS50137">
    <property type="entry name" value="DS_RBD"/>
    <property type="match status" value="1"/>
</dbReference>
<keyword evidence="8" id="KW-0460">Magnesium</keyword>
<evidence type="ECO:0000313" key="12">
    <source>
        <dbReference type="Proteomes" id="UP000245370"/>
    </source>
</evidence>
<sequence length="243" mass="27702">MKVLRRLFSFRSSPKSKNDLKLIRFVIKKFGYRPKKLVLFKIALTHKSISNTSDKLISNERLEFLGDTILDAIIADFLFHKFPNEDEGYLTKVKSKMVSRKTLTAIAQSMGVSEHIVYQTGRSIRLATLEGNAFEALIGAIYLDGGYEAAKKSIFHSVLRTHLDLPTLLEKEIDFKSKLYIWSQKSRLDIEFKLITEKFADGKWHYEVEVYINSNPYGRGTGNSKKVAEQAASKETLQLMGAI</sequence>
<dbReference type="GO" id="GO:0008033">
    <property type="term" value="P:tRNA processing"/>
    <property type="evidence" value="ECO:0007669"/>
    <property type="project" value="UniProtKB-KW"/>
</dbReference>
<dbReference type="GO" id="GO:0019843">
    <property type="term" value="F:rRNA binding"/>
    <property type="evidence" value="ECO:0007669"/>
    <property type="project" value="UniProtKB-KW"/>
</dbReference>
<reference evidence="11 12" key="2">
    <citation type="submission" date="2018-05" db="EMBL/GenBank/DDBJ databases">
        <authorList>
            <person name="Lanie J.A."/>
            <person name="Ng W.-L."/>
            <person name="Kazmierczak K.M."/>
            <person name="Andrzejewski T.M."/>
            <person name="Davidsen T.M."/>
            <person name="Wayne K.J."/>
            <person name="Tettelin H."/>
            <person name="Glass J.I."/>
            <person name="Rusch D."/>
            <person name="Podicherti R."/>
            <person name="Tsui H.-C.T."/>
            <person name="Winkler M.E."/>
        </authorList>
    </citation>
    <scope>NUCLEOTIDE SEQUENCE [LARGE SCALE GENOMIC DNA]</scope>
    <source>
        <strain evidence="11 12">C305</strain>
    </source>
</reference>
<feature type="binding site" evidence="8">
    <location>
        <position position="135"/>
    </location>
    <ligand>
        <name>Mg(2+)</name>
        <dbReference type="ChEBI" id="CHEBI:18420"/>
    </ligand>
</feature>
<dbReference type="SUPFAM" id="SSF54768">
    <property type="entry name" value="dsRNA-binding domain-like"/>
    <property type="match status" value="1"/>
</dbReference>
<keyword evidence="8" id="KW-0699">rRNA-binding</keyword>
<evidence type="ECO:0000259" key="9">
    <source>
        <dbReference type="PROSITE" id="PS50137"/>
    </source>
</evidence>
<dbReference type="GO" id="GO:0005737">
    <property type="term" value="C:cytoplasm"/>
    <property type="evidence" value="ECO:0007669"/>
    <property type="project" value="UniProtKB-SubCell"/>
</dbReference>
<feature type="binding site" evidence="8">
    <location>
        <position position="132"/>
    </location>
    <ligand>
        <name>Mg(2+)</name>
        <dbReference type="ChEBI" id="CHEBI:18420"/>
    </ligand>
</feature>
<evidence type="ECO:0000313" key="11">
    <source>
        <dbReference type="EMBL" id="PWH85144.1"/>
    </source>
</evidence>
<dbReference type="InterPro" id="IPR036389">
    <property type="entry name" value="RNase_III_sf"/>
</dbReference>
<dbReference type="GO" id="GO:0006364">
    <property type="term" value="P:rRNA processing"/>
    <property type="evidence" value="ECO:0007669"/>
    <property type="project" value="UniProtKB-UniRule"/>
</dbReference>
<dbReference type="GO" id="GO:0004525">
    <property type="term" value="F:ribonuclease III activity"/>
    <property type="evidence" value="ECO:0007669"/>
    <property type="project" value="UniProtKB-UniRule"/>
</dbReference>
<dbReference type="SUPFAM" id="SSF69065">
    <property type="entry name" value="RNase III domain-like"/>
    <property type="match status" value="1"/>
</dbReference>
<comment type="catalytic activity">
    <reaction evidence="1 8">
        <text>Endonucleolytic cleavage to 5'-phosphomonoester.</text>
        <dbReference type="EC" id="3.1.26.3"/>
    </reaction>
</comment>
<dbReference type="Pfam" id="PF00035">
    <property type="entry name" value="dsrm"/>
    <property type="match status" value="1"/>
</dbReference>
<evidence type="ECO:0000256" key="3">
    <source>
        <dbReference type="ARBA" id="ARBA00022664"/>
    </source>
</evidence>
<evidence type="ECO:0000256" key="8">
    <source>
        <dbReference type="HAMAP-Rule" id="MF_00104"/>
    </source>
</evidence>
<dbReference type="NCBIfam" id="TIGR02191">
    <property type="entry name" value="RNaseIII"/>
    <property type="match status" value="1"/>
</dbReference>
<feature type="binding site" evidence="8">
    <location>
        <position position="63"/>
    </location>
    <ligand>
        <name>Mg(2+)</name>
        <dbReference type="ChEBI" id="CHEBI:18420"/>
    </ligand>
</feature>
<keyword evidence="8" id="KW-0963">Cytoplasm</keyword>
<evidence type="ECO:0000256" key="5">
    <source>
        <dbReference type="ARBA" id="ARBA00022759"/>
    </source>
</evidence>
<dbReference type="SMART" id="SM00358">
    <property type="entry name" value="DSRM"/>
    <property type="match status" value="1"/>
</dbReference>
<accession>A0A2U2XBH2</accession>
<dbReference type="Gene3D" id="3.30.160.20">
    <property type="match status" value="1"/>
</dbReference>
<evidence type="ECO:0000256" key="4">
    <source>
        <dbReference type="ARBA" id="ARBA00022722"/>
    </source>
</evidence>
<proteinExistence type="inferred from homology"/>
<dbReference type="EC" id="3.1.26.3" evidence="8"/>
<comment type="caution">
    <text evidence="11">The sequence shown here is derived from an EMBL/GenBank/DDBJ whole genome shotgun (WGS) entry which is preliminary data.</text>
</comment>
<keyword evidence="6 8" id="KW-0378">Hydrolase</keyword>
<comment type="cofactor">
    <cofactor evidence="8">
        <name>Mg(2+)</name>
        <dbReference type="ChEBI" id="CHEBI:18420"/>
    </cofactor>
</comment>
<dbReference type="PROSITE" id="PS50142">
    <property type="entry name" value="RNASE_3_2"/>
    <property type="match status" value="1"/>
</dbReference>
<name>A0A2U2XBH2_9FLAO</name>
<comment type="subcellular location">
    <subcellularLocation>
        <location evidence="8">Cytoplasm</location>
    </subcellularLocation>
</comment>